<dbReference type="AlphaFoldDB" id="A0A314KZ33"/>
<evidence type="ECO:0000313" key="2">
    <source>
        <dbReference type="Proteomes" id="UP000187609"/>
    </source>
</evidence>
<evidence type="ECO:0000313" key="1">
    <source>
        <dbReference type="EMBL" id="OIT34656.1"/>
    </source>
</evidence>
<keyword evidence="2" id="KW-1185">Reference proteome</keyword>
<protein>
    <submittedName>
        <fullName evidence="1">Uncharacterized protein</fullName>
    </submittedName>
</protein>
<comment type="caution">
    <text evidence="1">The sequence shown here is derived from an EMBL/GenBank/DDBJ whole genome shotgun (WGS) entry which is preliminary data.</text>
</comment>
<name>A0A314KZ33_NICAT</name>
<sequence length="163" mass="17713">MLRDTMKAIIIANGRFVKCSYIIKIQLVTLVKPKGENITVLDALTPNGDRAQSSTEQATDLKDPKATYAGSKTTALNRVSQVCDGVKQVSKDPTVDHVSDQGCTQVCRGNEAVQQLNNGQGQINILTDATVARAELVEKPAGFKSIVVHDESQDLNVLMFWIV</sequence>
<dbReference type="Gramene" id="OIT34656">
    <property type="protein sequence ID" value="OIT34656"/>
    <property type="gene ID" value="A4A49_61762"/>
</dbReference>
<dbReference type="EMBL" id="MJEQ01000675">
    <property type="protein sequence ID" value="OIT34656.1"/>
    <property type="molecule type" value="Genomic_DNA"/>
</dbReference>
<proteinExistence type="predicted"/>
<reference evidence="1" key="1">
    <citation type="submission" date="2016-11" db="EMBL/GenBank/DDBJ databases">
        <title>The genome of Nicotiana attenuata.</title>
        <authorList>
            <person name="Xu S."/>
            <person name="Brockmoeller T."/>
            <person name="Gaquerel E."/>
            <person name="Navarro A."/>
            <person name="Kuhl H."/>
            <person name="Gase K."/>
            <person name="Ling Z."/>
            <person name="Zhou W."/>
            <person name="Kreitzer C."/>
            <person name="Stanke M."/>
            <person name="Tang H."/>
            <person name="Lyons E."/>
            <person name="Pandey P."/>
            <person name="Pandey S.P."/>
            <person name="Timmermann B."/>
            <person name="Baldwin I.T."/>
        </authorList>
    </citation>
    <scope>NUCLEOTIDE SEQUENCE [LARGE SCALE GENOMIC DNA]</scope>
    <source>
        <strain evidence="1">UT</strain>
    </source>
</reference>
<organism evidence="1 2">
    <name type="scientific">Nicotiana attenuata</name>
    <name type="common">Coyote tobacco</name>
    <dbReference type="NCBI Taxonomy" id="49451"/>
    <lineage>
        <taxon>Eukaryota</taxon>
        <taxon>Viridiplantae</taxon>
        <taxon>Streptophyta</taxon>
        <taxon>Embryophyta</taxon>
        <taxon>Tracheophyta</taxon>
        <taxon>Spermatophyta</taxon>
        <taxon>Magnoliopsida</taxon>
        <taxon>eudicotyledons</taxon>
        <taxon>Gunneridae</taxon>
        <taxon>Pentapetalae</taxon>
        <taxon>asterids</taxon>
        <taxon>lamiids</taxon>
        <taxon>Solanales</taxon>
        <taxon>Solanaceae</taxon>
        <taxon>Nicotianoideae</taxon>
        <taxon>Nicotianeae</taxon>
        <taxon>Nicotiana</taxon>
    </lineage>
</organism>
<accession>A0A314KZ33</accession>
<gene>
    <name evidence="1" type="ORF">A4A49_61762</name>
</gene>
<dbReference type="Proteomes" id="UP000187609">
    <property type="component" value="Unassembled WGS sequence"/>
</dbReference>